<gene>
    <name evidence="1" type="ORF">GCM10022216_02390</name>
</gene>
<keyword evidence="2" id="KW-1185">Reference proteome</keyword>
<sequence>MLNQSLFSSKRLDWETPYCFFKELDDEFHFTLDPCCVPETAKCAKYYTPKENGLIQDWQGERVFCNPPYGRQLVEWVIKCQKEGSKSGTLVVMLIPARTCTAYFHKYIYKTAQEIRFIRGRIRFVGAQWQAPFPSMLVIYKTI</sequence>
<reference evidence="2" key="1">
    <citation type="journal article" date="2019" name="Int. J. Syst. Evol. Microbiol.">
        <title>The Global Catalogue of Microorganisms (GCM) 10K type strain sequencing project: providing services to taxonomists for standard genome sequencing and annotation.</title>
        <authorList>
            <consortium name="The Broad Institute Genomics Platform"/>
            <consortium name="The Broad Institute Genome Sequencing Center for Infectious Disease"/>
            <person name="Wu L."/>
            <person name="Ma J."/>
        </authorList>
    </citation>
    <scope>NUCLEOTIDE SEQUENCE [LARGE SCALE GENOMIC DNA]</scope>
    <source>
        <strain evidence="2">JCM 16704</strain>
    </source>
</reference>
<dbReference type="RefSeq" id="WP_344672849.1">
    <property type="nucleotide sequence ID" value="NZ_BAAAZI010000004.1"/>
</dbReference>
<protein>
    <submittedName>
        <fullName evidence="1">Phage N-6-adenine-methyltransferase</fullName>
    </submittedName>
</protein>
<evidence type="ECO:0000313" key="1">
    <source>
        <dbReference type="EMBL" id="GAA4131904.1"/>
    </source>
</evidence>
<comment type="caution">
    <text evidence="1">The sequence shown here is derived from an EMBL/GenBank/DDBJ whole genome shotgun (WGS) entry which is preliminary data.</text>
</comment>
<dbReference type="EMBL" id="BAAAZI010000004">
    <property type="protein sequence ID" value="GAA4131904.1"/>
    <property type="molecule type" value="Genomic_DNA"/>
</dbReference>
<dbReference type="Proteomes" id="UP001500101">
    <property type="component" value="Unassembled WGS sequence"/>
</dbReference>
<accession>A0ABP7Y7T7</accession>
<proteinExistence type="predicted"/>
<evidence type="ECO:0000313" key="2">
    <source>
        <dbReference type="Proteomes" id="UP001500101"/>
    </source>
</evidence>
<dbReference type="InterPro" id="IPR008593">
    <property type="entry name" value="Dam_MeTrfase"/>
</dbReference>
<name>A0ABP7Y7T7_9SPHI</name>
<dbReference type="Pfam" id="PF05869">
    <property type="entry name" value="Dam"/>
    <property type="match status" value="1"/>
</dbReference>
<organism evidence="1 2">
    <name type="scientific">Sphingobacterium kyonggiense</name>
    <dbReference type="NCBI Taxonomy" id="714075"/>
    <lineage>
        <taxon>Bacteria</taxon>
        <taxon>Pseudomonadati</taxon>
        <taxon>Bacteroidota</taxon>
        <taxon>Sphingobacteriia</taxon>
        <taxon>Sphingobacteriales</taxon>
        <taxon>Sphingobacteriaceae</taxon>
        <taxon>Sphingobacterium</taxon>
    </lineage>
</organism>